<dbReference type="GO" id="GO:0015562">
    <property type="term" value="F:efflux transmembrane transporter activity"/>
    <property type="evidence" value="ECO:0007669"/>
    <property type="project" value="InterPro"/>
</dbReference>
<organism evidence="3 4">
    <name type="scientific">Croceibacterium xixiisoli</name>
    <dbReference type="NCBI Taxonomy" id="1476466"/>
    <lineage>
        <taxon>Bacteria</taxon>
        <taxon>Pseudomonadati</taxon>
        <taxon>Pseudomonadota</taxon>
        <taxon>Alphaproteobacteria</taxon>
        <taxon>Sphingomonadales</taxon>
        <taxon>Erythrobacteraceae</taxon>
        <taxon>Croceibacterium</taxon>
    </lineage>
</organism>
<gene>
    <name evidence="3" type="ORF">GRI97_06200</name>
</gene>
<keyword evidence="4" id="KW-1185">Reference proteome</keyword>
<protein>
    <submittedName>
        <fullName evidence="3">Efflux transporter outer membrane subunit</fullName>
    </submittedName>
</protein>
<dbReference type="Gene3D" id="1.20.1600.10">
    <property type="entry name" value="Outer membrane efflux proteins (OEP)"/>
    <property type="match status" value="1"/>
</dbReference>
<dbReference type="GO" id="GO:0005886">
    <property type="term" value="C:plasma membrane"/>
    <property type="evidence" value="ECO:0007669"/>
    <property type="project" value="UniProtKB-SubCell"/>
</dbReference>
<comment type="similarity">
    <text evidence="1 2">Belongs to the outer membrane factor (OMF) (TC 1.B.17) family.</text>
</comment>
<evidence type="ECO:0000313" key="3">
    <source>
        <dbReference type="EMBL" id="MXO98577.1"/>
    </source>
</evidence>
<dbReference type="EMBL" id="WTYJ01000001">
    <property type="protein sequence ID" value="MXO98577.1"/>
    <property type="molecule type" value="Genomic_DNA"/>
</dbReference>
<dbReference type="InterPro" id="IPR010131">
    <property type="entry name" value="MdtP/NodT-like"/>
</dbReference>
<dbReference type="PANTHER" id="PTHR30203:SF25">
    <property type="entry name" value="OUTER MEMBRANE PROTEIN-RELATED"/>
    <property type="match status" value="1"/>
</dbReference>
<dbReference type="SUPFAM" id="SSF56954">
    <property type="entry name" value="Outer membrane efflux proteins (OEP)"/>
    <property type="match status" value="1"/>
</dbReference>
<evidence type="ECO:0000256" key="2">
    <source>
        <dbReference type="RuleBase" id="RU362097"/>
    </source>
</evidence>
<keyword evidence="2" id="KW-0472">Membrane</keyword>
<dbReference type="RefSeq" id="WP_161390202.1">
    <property type="nucleotide sequence ID" value="NZ_JBHSCP010000001.1"/>
</dbReference>
<comment type="subcellular location">
    <subcellularLocation>
        <location evidence="2">Cell membrane</location>
        <topology evidence="2">Lipid-anchor</topology>
    </subcellularLocation>
</comment>
<dbReference type="Proteomes" id="UP000469430">
    <property type="component" value="Unassembled WGS sequence"/>
</dbReference>
<proteinExistence type="inferred from homology"/>
<keyword evidence="2" id="KW-0564">Palmitate</keyword>
<name>A0A6I4TUZ9_9SPHN</name>
<comment type="caution">
    <text evidence="3">The sequence shown here is derived from an EMBL/GenBank/DDBJ whole genome shotgun (WGS) entry which is preliminary data.</text>
</comment>
<dbReference type="PANTHER" id="PTHR30203">
    <property type="entry name" value="OUTER MEMBRANE CATION EFFLUX PROTEIN"/>
    <property type="match status" value="1"/>
</dbReference>
<dbReference type="NCBIfam" id="TIGR01845">
    <property type="entry name" value="outer_NodT"/>
    <property type="match status" value="1"/>
</dbReference>
<dbReference type="OrthoDB" id="7181739at2"/>
<evidence type="ECO:0000256" key="1">
    <source>
        <dbReference type="ARBA" id="ARBA00007613"/>
    </source>
</evidence>
<keyword evidence="2" id="KW-0449">Lipoprotein</keyword>
<reference evidence="3 4" key="1">
    <citation type="submission" date="2019-12" db="EMBL/GenBank/DDBJ databases">
        <title>Genomic-based taxomic classification of the family Erythrobacteraceae.</title>
        <authorList>
            <person name="Xu L."/>
        </authorList>
    </citation>
    <scope>NUCLEOTIDE SEQUENCE [LARGE SCALE GENOMIC DNA]</scope>
    <source>
        <strain evidence="3 4">S36</strain>
    </source>
</reference>
<dbReference type="Pfam" id="PF02321">
    <property type="entry name" value="OEP"/>
    <property type="match status" value="2"/>
</dbReference>
<sequence>MRNTLIIPAILLPPILLPPILLLGACTVGPDYAGPPELAGAAAPGAGFVRNGGDFATATPQLADWWTVLNDPVLNQLEQRALAGSPDLAVALARLNQARAALQLEKLEEMPQLGAIGTAAHIRLPGITGGEDGEGSDGTSTNFYNLGLNASWEVDLFGGHRRRMETARAQLDAADASVADARVSLTSAVAQAYLEYRDRQARLGLVRDAVAQREQLLDFIRQRFDRGVGTQSDVERAQLALENTKQQIAPLTADSARFANALAILTGGVPGAVDPLLQAQAPIPLPPANVPVGDPASLLARRPDIRVAERKIAADNAKIGLAEAARLPRLSFMGILGIGGTRPGDLVDLDDFTAIAAPMLQWNFLDFGRGRAEVNQAEAVRDESEAAWRGTVLGALRDVEDAMGNFRASRETVASQARAEAAEARLEQIEQQRFDVGTGTRPAVLEAQLARNTAQTQLSQSKAQLTMNFITLQKALGLGWTPAP</sequence>
<accession>A0A6I4TUZ9</accession>
<keyword evidence="2" id="KW-0812">Transmembrane</keyword>
<dbReference type="InterPro" id="IPR003423">
    <property type="entry name" value="OMP_efflux"/>
</dbReference>
<keyword evidence="2" id="KW-1134">Transmembrane beta strand</keyword>
<dbReference type="AlphaFoldDB" id="A0A6I4TUZ9"/>
<dbReference type="Gene3D" id="2.20.200.10">
    <property type="entry name" value="Outer membrane efflux proteins (OEP)"/>
    <property type="match status" value="1"/>
</dbReference>
<dbReference type="PROSITE" id="PS51257">
    <property type="entry name" value="PROKAR_LIPOPROTEIN"/>
    <property type="match status" value="1"/>
</dbReference>
<evidence type="ECO:0000313" key="4">
    <source>
        <dbReference type="Proteomes" id="UP000469430"/>
    </source>
</evidence>